<proteinExistence type="predicted"/>
<sequence>MIEVKVDMNFDRAMFGSGPGAAAAANGLNIAAERLKALSVPLTPIDQGPLSAGTSVIPATPGNLLAKVHNDTVYAARQHEELGWKHTSGRQAKYLENPAEENAQELMEIVAAQIRRAMR</sequence>
<evidence type="ECO:0008006" key="3">
    <source>
        <dbReference type="Google" id="ProtNLM"/>
    </source>
</evidence>
<accession>A0ABQ2DFR7</accession>
<dbReference type="RefSeq" id="WP_188684534.1">
    <property type="nucleotide sequence ID" value="NZ_BMKX01000002.1"/>
</dbReference>
<dbReference type="Proteomes" id="UP000606115">
    <property type="component" value="Unassembled WGS sequence"/>
</dbReference>
<gene>
    <name evidence="1" type="ORF">GCM10007173_13120</name>
</gene>
<name>A0ABQ2DFR7_9MICC</name>
<dbReference type="GeneID" id="303303693"/>
<reference evidence="2" key="1">
    <citation type="journal article" date="2019" name="Int. J. Syst. Evol. Microbiol.">
        <title>The Global Catalogue of Microorganisms (GCM) 10K type strain sequencing project: providing services to taxonomists for standard genome sequencing and annotation.</title>
        <authorList>
            <consortium name="The Broad Institute Genomics Platform"/>
            <consortium name="The Broad Institute Genome Sequencing Center for Infectious Disease"/>
            <person name="Wu L."/>
            <person name="Ma J."/>
        </authorList>
    </citation>
    <scope>NUCLEOTIDE SEQUENCE [LARGE SCALE GENOMIC DNA]</scope>
    <source>
        <strain evidence="2">CGMCC 1.3685</strain>
    </source>
</reference>
<keyword evidence="2" id="KW-1185">Reference proteome</keyword>
<organism evidence="1 2">
    <name type="scientific">Glutamicibacter ardleyensis</name>
    <dbReference type="NCBI Taxonomy" id="225894"/>
    <lineage>
        <taxon>Bacteria</taxon>
        <taxon>Bacillati</taxon>
        <taxon>Actinomycetota</taxon>
        <taxon>Actinomycetes</taxon>
        <taxon>Micrococcales</taxon>
        <taxon>Micrococcaceae</taxon>
        <taxon>Glutamicibacter</taxon>
    </lineage>
</organism>
<evidence type="ECO:0000313" key="2">
    <source>
        <dbReference type="Proteomes" id="UP000606115"/>
    </source>
</evidence>
<protein>
    <recommendedName>
        <fullName evidence="3">HK97 gp10 family phage protein</fullName>
    </recommendedName>
</protein>
<dbReference type="EMBL" id="BMKX01000002">
    <property type="protein sequence ID" value="GGJ55708.1"/>
    <property type="molecule type" value="Genomic_DNA"/>
</dbReference>
<comment type="caution">
    <text evidence="1">The sequence shown here is derived from an EMBL/GenBank/DDBJ whole genome shotgun (WGS) entry which is preliminary data.</text>
</comment>
<evidence type="ECO:0000313" key="1">
    <source>
        <dbReference type="EMBL" id="GGJ55708.1"/>
    </source>
</evidence>